<comment type="caution">
    <text evidence="2">The sequence shown here is derived from an EMBL/GenBank/DDBJ whole genome shotgun (WGS) entry which is preliminary data.</text>
</comment>
<gene>
    <name evidence="2" type="ORF">HGRIS_009850</name>
</gene>
<evidence type="ECO:0008006" key="4">
    <source>
        <dbReference type="Google" id="ProtNLM"/>
    </source>
</evidence>
<evidence type="ECO:0000256" key="1">
    <source>
        <dbReference type="SAM" id="Phobius"/>
    </source>
</evidence>
<protein>
    <recommendedName>
        <fullName evidence="4">NADH dehydrogenase [ubiquinone] 1 alpha subcomplex subunit 4</fullName>
    </recommendedName>
</protein>
<dbReference type="EMBL" id="JASNQZ010000012">
    <property type="protein sequence ID" value="KAL0949815.1"/>
    <property type="molecule type" value="Genomic_DNA"/>
</dbReference>
<feature type="transmembrane region" description="Helical" evidence="1">
    <location>
        <begin position="12"/>
        <end position="37"/>
    </location>
</feature>
<dbReference type="InterPro" id="IPR010530">
    <property type="entry name" value="B12D"/>
</dbReference>
<dbReference type="PANTHER" id="PTHR14256:SF1">
    <property type="entry name" value="GEO09626P1"/>
    <property type="match status" value="1"/>
</dbReference>
<evidence type="ECO:0000313" key="3">
    <source>
        <dbReference type="Proteomes" id="UP001556367"/>
    </source>
</evidence>
<keyword evidence="1" id="KW-0812">Transmembrane</keyword>
<dbReference type="PANTHER" id="PTHR14256">
    <property type="entry name" value="NADH-UBIQUINONE OXIDOREDUCTASE MLRQ SUBUNIT"/>
    <property type="match status" value="1"/>
</dbReference>
<reference evidence="3" key="1">
    <citation type="submission" date="2024-06" db="EMBL/GenBank/DDBJ databases">
        <title>Multi-omics analyses provide insights into the biosynthesis of the anticancer antibiotic pleurotin in Hohenbuehelia grisea.</title>
        <authorList>
            <person name="Weaver J.A."/>
            <person name="Alberti F."/>
        </authorList>
    </citation>
    <scope>NUCLEOTIDE SEQUENCE [LARGE SCALE GENOMIC DNA]</scope>
    <source>
        <strain evidence="3">T-177</strain>
    </source>
</reference>
<keyword evidence="3" id="KW-1185">Reference proteome</keyword>
<sequence length="82" mass="9436">MPSPLRRGFMKNWYAVEAVPIYAIIGAVVAGGSWYLWRLSQGPNVVWTKNNPTPWNTVQPDQNTKLMAVNQKFEKSWSRDKL</sequence>
<organism evidence="2 3">
    <name type="scientific">Hohenbuehelia grisea</name>
    <dbReference type="NCBI Taxonomy" id="104357"/>
    <lineage>
        <taxon>Eukaryota</taxon>
        <taxon>Fungi</taxon>
        <taxon>Dikarya</taxon>
        <taxon>Basidiomycota</taxon>
        <taxon>Agaricomycotina</taxon>
        <taxon>Agaricomycetes</taxon>
        <taxon>Agaricomycetidae</taxon>
        <taxon>Agaricales</taxon>
        <taxon>Pleurotineae</taxon>
        <taxon>Pleurotaceae</taxon>
        <taxon>Hohenbuehelia</taxon>
    </lineage>
</organism>
<proteinExistence type="predicted"/>
<name>A0ABR3J2X6_9AGAR</name>
<keyword evidence="1" id="KW-1133">Transmembrane helix</keyword>
<dbReference type="Proteomes" id="UP001556367">
    <property type="component" value="Unassembled WGS sequence"/>
</dbReference>
<dbReference type="Pfam" id="PF06522">
    <property type="entry name" value="B12D"/>
    <property type="match status" value="1"/>
</dbReference>
<accession>A0ABR3J2X6</accession>
<evidence type="ECO:0000313" key="2">
    <source>
        <dbReference type="EMBL" id="KAL0949815.1"/>
    </source>
</evidence>
<keyword evidence="1" id="KW-0472">Membrane</keyword>